<proteinExistence type="predicted"/>
<accession>A0A2A6CPR5</accession>
<dbReference type="PANTHER" id="PTHR47521">
    <property type="entry name" value="SERPENTINE RECEPTOR, CLASS E (EPSILON)-RELATED"/>
    <property type="match status" value="1"/>
</dbReference>
<organism evidence="1 2">
    <name type="scientific">Pristionchus pacificus</name>
    <name type="common">Parasitic nematode worm</name>
    <dbReference type="NCBI Taxonomy" id="54126"/>
    <lineage>
        <taxon>Eukaryota</taxon>
        <taxon>Metazoa</taxon>
        <taxon>Ecdysozoa</taxon>
        <taxon>Nematoda</taxon>
        <taxon>Chromadorea</taxon>
        <taxon>Rhabditida</taxon>
        <taxon>Rhabditina</taxon>
        <taxon>Diplogasteromorpha</taxon>
        <taxon>Diplogasteroidea</taxon>
        <taxon>Neodiplogasteridae</taxon>
        <taxon>Pristionchus</taxon>
    </lineage>
</organism>
<accession>A0A8R1Z2A3</accession>
<dbReference type="AlphaFoldDB" id="A0A2A6CPR5"/>
<evidence type="ECO:0000313" key="1">
    <source>
        <dbReference type="EnsemblMetazoa" id="PPA41065.1"/>
    </source>
</evidence>
<dbReference type="PANTHER" id="PTHR47521:SF18">
    <property type="entry name" value="G PROTEIN-COUPLED RECEPTOR-RELATED"/>
    <property type="match status" value="1"/>
</dbReference>
<dbReference type="EnsemblMetazoa" id="PPA41065.1">
    <property type="protein sequence ID" value="PPA41065.1"/>
    <property type="gene ID" value="WBGene00279434"/>
</dbReference>
<evidence type="ECO:0000313" key="2">
    <source>
        <dbReference type="Proteomes" id="UP000005239"/>
    </source>
</evidence>
<gene>
    <name evidence="1" type="primary">WBGene00279434</name>
</gene>
<dbReference type="InterPro" id="IPR052860">
    <property type="entry name" value="NRL-GPCR1"/>
</dbReference>
<sequence>MAALPYSYVLFNYFGFFLHLGYISTAIFLIVVVHKSQLHSNCKFLLSIWGVSYMAQFVAHAAMYALNTTIDALPINRRDPALRSLIIDLSVSSQLMCECFEIMIASERILSSINPAAYHVSGRNALLWIPLTVLSTFASFLMWCITEANYHVALALGVCAAELCSLTMNNAAVKYCGRRFTQLYGNAQLNAQYQVKEAYQLAVSMQRSYLITFFAKNTFNGIILATCYKIDANHICIPLLFHMPHHILEMLYITGFTSCSNFLLASLLYNHPRLRLKALMILAKIRGSTRVHDAFQPPHFESLSDAYFGDLRRFWD</sequence>
<reference evidence="1" key="2">
    <citation type="submission" date="2022-06" db="UniProtKB">
        <authorList>
            <consortium name="EnsemblMetazoa"/>
        </authorList>
    </citation>
    <scope>IDENTIFICATION</scope>
    <source>
        <strain evidence="1">PS312</strain>
    </source>
</reference>
<protein>
    <submittedName>
        <fullName evidence="1">Uncharacterized protein</fullName>
    </submittedName>
</protein>
<dbReference type="Proteomes" id="UP000005239">
    <property type="component" value="Unassembled WGS sequence"/>
</dbReference>
<keyword evidence="2" id="KW-1185">Reference proteome</keyword>
<name>A0A2A6CPR5_PRIPA</name>
<reference evidence="2" key="1">
    <citation type="journal article" date="2008" name="Nat. Genet.">
        <title>The Pristionchus pacificus genome provides a unique perspective on nematode lifestyle and parasitism.</title>
        <authorList>
            <person name="Dieterich C."/>
            <person name="Clifton S.W."/>
            <person name="Schuster L.N."/>
            <person name="Chinwalla A."/>
            <person name="Delehaunty K."/>
            <person name="Dinkelacker I."/>
            <person name="Fulton L."/>
            <person name="Fulton R."/>
            <person name="Godfrey J."/>
            <person name="Minx P."/>
            <person name="Mitreva M."/>
            <person name="Roeseler W."/>
            <person name="Tian H."/>
            <person name="Witte H."/>
            <person name="Yang S.P."/>
            <person name="Wilson R.K."/>
            <person name="Sommer R.J."/>
        </authorList>
    </citation>
    <scope>NUCLEOTIDE SEQUENCE [LARGE SCALE GENOMIC DNA]</scope>
    <source>
        <strain evidence="2">PS312</strain>
    </source>
</reference>